<evidence type="ECO:0000313" key="4">
    <source>
        <dbReference type="EMBL" id="QIK71140.1"/>
    </source>
</evidence>
<dbReference type="Proteomes" id="UP000501058">
    <property type="component" value="Chromosome"/>
</dbReference>
<keyword evidence="3" id="KW-1133">Transmembrane helix</keyword>
<organism evidence="4 5">
    <name type="scientific">Propioniciclava coleopterorum</name>
    <dbReference type="NCBI Taxonomy" id="2714937"/>
    <lineage>
        <taxon>Bacteria</taxon>
        <taxon>Bacillati</taxon>
        <taxon>Actinomycetota</taxon>
        <taxon>Actinomycetes</taxon>
        <taxon>Propionibacteriales</taxon>
        <taxon>Propionibacteriaceae</taxon>
        <taxon>Propioniciclava</taxon>
    </lineage>
</organism>
<dbReference type="Pfam" id="PF03334">
    <property type="entry name" value="PhaG_MnhG_YufB"/>
    <property type="match status" value="1"/>
</dbReference>
<keyword evidence="3" id="KW-0812">Transmembrane</keyword>
<feature type="transmembrane region" description="Helical" evidence="3">
    <location>
        <begin position="66"/>
        <end position="88"/>
    </location>
</feature>
<dbReference type="RefSeq" id="WP_166231229.1">
    <property type="nucleotide sequence ID" value="NZ_CP049865.1"/>
</dbReference>
<evidence type="ECO:0000256" key="2">
    <source>
        <dbReference type="SAM" id="MobiDB-lite"/>
    </source>
</evidence>
<accession>A0A6G7Y2T0</accession>
<evidence type="ECO:0000256" key="1">
    <source>
        <dbReference type="ARBA" id="ARBA00008404"/>
    </source>
</evidence>
<keyword evidence="5" id="KW-1185">Reference proteome</keyword>
<keyword evidence="3" id="KW-0472">Membrane</keyword>
<reference evidence="4 5" key="1">
    <citation type="submission" date="2020-03" db="EMBL/GenBank/DDBJ databases">
        <title>Propioniciclava sp. nov., isolated from Hydrophilus acuminatus.</title>
        <authorList>
            <person name="Hyun D.-W."/>
            <person name="Bae J.-W."/>
        </authorList>
    </citation>
    <scope>NUCLEOTIDE SEQUENCE [LARGE SCALE GENOMIC DNA]</scope>
    <source>
        <strain evidence="4 5">HDW11</strain>
    </source>
</reference>
<protein>
    <submittedName>
        <fullName evidence="4">Monovalent cation/H(+) antiporter subunit G</fullName>
    </submittedName>
</protein>
<feature type="transmembrane region" description="Helical" evidence="3">
    <location>
        <begin position="41"/>
        <end position="60"/>
    </location>
</feature>
<dbReference type="NCBIfam" id="NF009314">
    <property type="entry name" value="PRK12674.1-2"/>
    <property type="match status" value="1"/>
</dbReference>
<comment type="similarity">
    <text evidence="1">Belongs to the CPA3 antiporters (TC 2.A.63) subunit G family.</text>
</comment>
<dbReference type="KEGG" id="prv:G7070_01105"/>
<name>A0A6G7Y2T0_9ACTN</name>
<sequence length="133" mass="13928">MLGEVLDVLGALSVLAGAVFCLAAAVGVVRFPDVMTRLHAATKPQVFGLVLILTGVALTLRTWHVVLLALLTIGLQILTAPVSGHMLARTAYRTDQWDDAHATVDELGDDLEAAGFTNRPEDTGGGKSRGPLG</sequence>
<dbReference type="PANTHER" id="PTHR34703">
    <property type="entry name" value="ANTIPORTER SUBUNIT MNHG2-RELATED"/>
    <property type="match status" value="1"/>
</dbReference>
<feature type="transmembrane region" description="Helical" evidence="3">
    <location>
        <begin position="6"/>
        <end position="29"/>
    </location>
</feature>
<evidence type="ECO:0000313" key="5">
    <source>
        <dbReference type="Proteomes" id="UP000501058"/>
    </source>
</evidence>
<dbReference type="InterPro" id="IPR005133">
    <property type="entry name" value="PhaG_MnhG_YufB"/>
</dbReference>
<dbReference type="AlphaFoldDB" id="A0A6G7Y2T0"/>
<dbReference type="EMBL" id="CP049865">
    <property type="protein sequence ID" value="QIK71140.1"/>
    <property type="molecule type" value="Genomic_DNA"/>
</dbReference>
<evidence type="ECO:0000256" key="3">
    <source>
        <dbReference type="SAM" id="Phobius"/>
    </source>
</evidence>
<dbReference type="PANTHER" id="PTHR34703:SF1">
    <property type="entry name" value="ANTIPORTER SUBUNIT MNHG2-RELATED"/>
    <property type="match status" value="1"/>
</dbReference>
<dbReference type="NCBIfam" id="TIGR01300">
    <property type="entry name" value="CPA3_mnhG_phaG"/>
    <property type="match status" value="1"/>
</dbReference>
<gene>
    <name evidence="4" type="ORF">G7070_01105</name>
</gene>
<dbReference type="GO" id="GO:0015385">
    <property type="term" value="F:sodium:proton antiporter activity"/>
    <property type="evidence" value="ECO:0007669"/>
    <property type="project" value="TreeGrafter"/>
</dbReference>
<feature type="region of interest" description="Disordered" evidence="2">
    <location>
        <begin position="114"/>
        <end position="133"/>
    </location>
</feature>
<proteinExistence type="inferred from homology"/>